<dbReference type="EMBL" id="DMUP01000104">
    <property type="protein sequence ID" value="HAR56054.1"/>
    <property type="molecule type" value="Genomic_DNA"/>
</dbReference>
<sequence length="330" mass="37868">MKKIYVSGIFMLVLWTAPSLAQAQSDANDSSSVSQENTSDGWLEQFRYGLETSVESSARWVDSFFADRGMNSGEHETYGRLTVAPQWSGYHKFEVDSRFRARFQLPHAKKDFSAFLGQVDEGEFLDQQDVGKPSVINSPNTDDEWLIGLGFSRQVNEAHRLTYSVGVRGGIKLDTYARARYRVDSILSDISLMRWESSVFWRDSDGFGVAQRIDTETQLTTHVVAKWSAIGTFAQETQGVRWGSSATVYFLTGNDHAYATEIWSEGENEAPVTVTGYGIRVLDRRRIYKSWLLMETWVGHHWPREERYETRRGHWMLGIEFELRFGNKQH</sequence>
<comment type="caution">
    <text evidence="2">The sequence shown here is derived from an EMBL/GenBank/DDBJ whole genome shotgun (WGS) entry which is preliminary data.</text>
</comment>
<dbReference type="RefSeq" id="WP_272978017.1">
    <property type="nucleotide sequence ID" value="NZ_DAIRLQ010000006.1"/>
</dbReference>
<evidence type="ECO:0000313" key="3">
    <source>
        <dbReference type="Proteomes" id="UP000262878"/>
    </source>
</evidence>
<feature type="chain" id="PRO_5016757454" description="DUF2219 domain-containing protein" evidence="1">
    <location>
        <begin position="22"/>
        <end position="330"/>
    </location>
</feature>
<gene>
    <name evidence="2" type="ORF">DCR58_04615</name>
</gene>
<dbReference type="STRING" id="314276.OS145_01157"/>
<evidence type="ECO:0000313" key="2">
    <source>
        <dbReference type="EMBL" id="HAR56054.1"/>
    </source>
</evidence>
<organism evidence="2 3">
    <name type="scientific">Idiomarina baltica</name>
    <dbReference type="NCBI Taxonomy" id="190892"/>
    <lineage>
        <taxon>Bacteria</taxon>
        <taxon>Pseudomonadati</taxon>
        <taxon>Pseudomonadota</taxon>
        <taxon>Gammaproteobacteria</taxon>
        <taxon>Alteromonadales</taxon>
        <taxon>Idiomarinaceae</taxon>
        <taxon>Idiomarina</taxon>
    </lineage>
</organism>
<keyword evidence="1" id="KW-0732">Signal</keyword>
<dbReference type="Proteomes" id="UP000262878">
    <property type="component" value="Unassembled WGS sequence"/>
</dbReference>
<name>A0A348WNE2_9GAMM</name>
<feature type="signal peptide" evidence="1">
    <location>
        <begin position="1"/>
        <end position="21"/>
    </location>
</feature>
<proteinExistence type="predicted"/>
<dbReference type="AlphaFoldDB" id="A0A348WNE2"/>
<evidence type="ECO:0008006" key="4">
    <source>
        <dbReference type="Google" id="ProtNLM"/>
    </source>
</evidence>
<reference evidence="2 3" key="1">
    <citation type="journal article" date="2018" name="Nat. Biotechnol.">
        <title>A standardized bacterial taxonomy based on genome phylogeny substantially revises the tree of life.</title>
        <authorList>
            <person name="Parks D.H."/>
            <person name="Chuvochina M."/>
            <person name="Waite D.W."/>
            <person name="Rinke C."/>
            <person name="Skarshewski A."/>
            <person name="Chaumeil P.A."/>
            <person name="Hugenholtz P."/>
        </authorList>
    </citation>
    <scope>NUCLEOTIDE SEQUENCE [LARGE SCALE GENOMIC DNA]</scope>
    <source>
        <strain evidence="2">UBA9360</strain>
    </source>
</reference>
<evidence type="ECO:0000256" key="1">
    <source>
        <dbReference type="SAM" id="SignalP"/>
    </source>
</evidence>
<accession>A0A348WNE2</accession>
<protein>
    <recommendedName>
        <fullName evidence="4">DUF2219 domain-containing protein</fullName>
    </recommendedName>
</protein>